<feature type="chain" id="PRO_5017268495" description="Retinoic acid receptor responder protein 2" evidence="10">
    <location>
        <begin position="20"/>
        <end position="168"/>
    </location>
</feature>
<evidence type="ECO:0000313" key="12">
    <source>
        <dbReference type="Proteomes" id="UP000261520"/>
    </source>
</evidence>
<dbReference type="PANTHER" id="PTHR15106:SF2">
    <property type="entry name" value="RETINOIC ACID RECEPTOR RESPONDER PROTEIN 2"/>
    <property type="match status" value="1"/>
</dbReference>
<keyword evidence="6" id="KW-0221">Differentiation</keyword>
<keyword evidence="3" id="KW-0145">Chemotaxis</keyword>
<dbReference type="PANTHER" id="PTHR15106">
    <property type="entry name" value="RETINOIC ACID RECEPTOR RESPONDER PROTEIN 2"/>
    <property type="match status" value="1"/>
</dbReference>
<comment type="subcellular location">
    <subcellularLocation>
        <location evidence="1">Secreted</location>
    </subcellularLocation>
</comment>
<keyword evidence="4" id="KW-0964">Secreted</keyword>
<dbReference type="GO" id="GO:0030154">
    <property type="term" value="P:cell differentiation"/>
    <property type="evidence" value="ECO:0007669"/>
    <property type="project" value="UniProtKB-KW"/>
</dbReference>
<evidence type="ECO:0000256" key="2">
    <source>
        <dbReference type="ARBA" id="ARBA00018808"/>
    </source>
</evidence>
<dbReference type="Pfam" id="PF00666">
    <property type="entry name" value="Cathelicidins"/>
    <property type="match status" value="1"/>
</dbReference>
<dbReference type="Ensembl" id="ENSPMGT00000017857.1">
    <property type="protein sequence ID" value="ENSPMGP00000016725.1"/>
    <property type="gene ID" value="ENSPMGG00000013718.1"/>
</dbReference>
<dbReference type="GO" id="GO:0050994">
    <property type="term" value="P:regulation of lipid catabolic process"/>
    <property type="evidence" value="ECO:0007669"/>
    <property type="project" value="InterPro"/>
</dbReference>
<keyword evidence="12" id="KW-1185">Reference proteome</keyword>
<evidence type="ECO:0000256" key="1">
    <source>
        <dbReference type="ARBA" id="ARBA00004613"/>
    </source>
</evidence>
<dbReference type="InterPro" id="IPR046350">
    <property type="entry name" value="Cystatin_sf"/>
</dbReference>
<dbReference type="GO" id="GO:0006954">
    <property type="term" value="P:inflammatory response"/>
    <property type="evidence" value="ECO:0007669"/>
    <property type="project" value="UniProtKB-KW"/>
</dbReference>
<evidence type="ECO:0000256" key="4">
    <source>
        <dbReference type="ARBA" id="ARBA00022525"/>
    </source>
</evidence>
<evidence type="ECO:0000313" key="11">
    <source>
        <dbReference type="Ensembl" id="ENSPMGP00000016725.1"/>
    </source>
</evidence>
<protein>
    <recommendedName>
        <fullName evidence="2">Retinoic acid receptor responder protein 2</fullName>
    </recommendedName>
    <alternativeName>
        <fullName evidence="9">Chemerin</fullName>
    </alternativeName>
</protein>
<dbReference type="GO" id="GO:0005576">
    <property type="term" value="C:extracellular region"/>
    <property type="evidence" value="ECO:0007669"/>
    <property type="project" value="UniProtKB-SubCell"/>
</dbReference>
<name>A0A3B4AJ60_9GOBI</name>
<feature type="signal peptide" evidence="10">
    <location>
        <begin position="1"/>
        <end position="19"/>
    </location>
</feature>
<dbReference type="Proteomes" id="UP000261520">
    <property type="component" value="Unplaced"/>
</dbReference>
<dbReference type="SUPFAM" id="SSF54403">
    <property type="entry name" value="Cystatin/monellin"/>
    <property type="match status" value="1"/>
</dbReference>
<dbReference type="GO" id="GO:0006935">
    <property type="term" value="P:chemotaxis"/>
    <property type="evidence" value="ECO:0007669"/>
    <property type="project" value="UniProtKB-KW"/>
</dbReference>
<evidence type="ECO:0000256" key="7">
    <source>
        <dbReference type="ARBA" id="ARBA00023157"/>
    </source>
</evidence>
<reference evidence="11" key="1">
    <citation type="submission" date="2025-08" db="UniProtKB">
        <authorList>
            <consortium name="Ensembl"/>
        </authorList>
    </citation>
    <scope>IDENTIFICATION</scope>
</reference>
<dbReference type="STRING" id="409849.ENSPMGP00000016725"/>
<dbReference type="GO" id="GO:0005102">
    <property type="term" value="F:signaling receptor binding"/>
    <property type="evidence" value="ECO:0007669"/>
    <property type="project" value="InterPro"/>
</dbReference>
<evidence type="ECO:0000256" key="5">
    <source>
        <dbReference type="ARBA" id="ARBA00022729"/>
    </source>
</evidence>
<evidence type="ECO:0000256" key="8">
    <source>
        <dbReference type="ARBA" id="ARBA00023198"/>
    </source>
</evidence>
<evidence type="ECO:0000256" key="3">
    <source>
        <dbReference type="ARBA" id="ARBA00022500"/>
    </source>
</evidence>
<keyword evidence="5 10" id="KW-0732">Signal</keyword>
<evidence type="ECO:0000256" key="9">
    <source>
        <dbReference type="ARBA" id="ARBA00032785"/>
    </source>
</evidence>
<dbReference type="AlphaFoldDB" id="A0A3B4AJ60"/>
<sequence length="168" mass="19009">MAAGLSLLLFYALLCVAGAQDNYNELSVGYKNGVALALEQLSSHAAVHHHFRFLRTMDKAEIDAGFGVKYLFHHFYVKPTRCAKGTMDYSPERCPFRNDRPLMDCAVCYKTASDQIEQEPKPYVHCMQKPRLTEVSACILTNVFVFCTNHRDSLVTSRHNQDITNTSI</sequence>
<evidence type="ECO:0000256" key="6">
    <source>
        <dbReference type="ARBA" id="ARBA00022782"/>
    </source>
</evidence>
<proteinExistence type="predicted"/>
<organism evidence="11 12">
    <name type="scientific">Periophthalmus magnuspinnatus</name>
    <dbReference type="NCBI Taxonomy" id="409849"/>
    <lineage>
        <taxon>Eukaryota</taxon>
        <taxon>Metazoa</taxon>
        <taxon>Chordata</taxon>
        <taxon>Craniata</taxon>
        <taxon>Vertebrata</taxon>
        <taxon>Euteleostomi</taxon>
        <taxon>Actinopterygii</taxon>
        <taxon>Neopterygii</taxon>
        <taxon>Teleostei</taxon>
        <taxon>Neoteleostei</taxon>
        <taxon>Acanthomorphata</taxon>
        <taxon>Gobiaria</taxon>
        <taxon>Gobiiformes</taxon>
        <taxon>Gobioidei</taxon>
        <taxon>Gobiidae</taxon>
        <taxon>Oxudercinae</taxon>
        <taxon>Periophthalmus</taxon>
    </lineage>
</organism>
<reference evidence="11" key="2">
    <citation type="submission" date="2025-09" db="UniProtKB">
        <authorList>
            <consortium name="Ensembl"/>
        </authorList>
    </citation>
    <scope>IDENTIFICATION</scope>
</reference>
<keyword evidence="8" id="KW-0395">Inflammatory response</keyword>
<dbReference type="Gene3D" id="3.10.450.10">
    <property type="match status" value="1"/>
</dbReference>
<dbReference type="InterPro" id="IPR029562">
    <property type="entry name" value="Chemerin"/>
</dbReference>
<accession>A0A3B4AJ60</accession>
<keyword evidence="7" id="KW-1015">Disulfide bond</keyword>
<evidence type="ECO:0000256" key="10">
    <source>
        <dbReference type="SAM" id="SignalP"/>
    </source>
</evidence>